<dbReference type="Gene3D" id="3.40.30.10">
    <property type="entry name" value="Glutaredoxin"/>
    <property type="match status" value="1"/>
</dbReference>
<dbReference type="InterPro" id="IPR036249">
    <property type="entry name" value="Thioredoxin-like_sf"/>
</dbReference>
<proteinExistence type="predicted"/>
<dbReference type="Proteomes" id="UP000543030">
    <property type="component" value="Unassembled WGS sequence"/>
</dbReference>
<dbReference type="GO" id="GO:0016740">
    <property type="term" value="F:transferase activity"/>
    <property type="evidence" value="ECO:0007669"/>
    <property type="project" value="UniProtKB-KW"/>
</dbReference>
<dbReference type="RefSeq" id="WP_184097996.1">
    <property type="nucleotide sequence ID" value="NZ_JACHHN010000002.1"/>
</dbReference>
<feature type="domain" description="GST N-terminal" evidence="1">
    <location>
        <begin position="2"/>
        <end position="81"/>
    </location>
</feature>
<keyword evidence="3" id="KW-0808">Transferase</keyword>
<dbReference type="PROSITE" id="PS50404">
    <property type="entry name" value="GST_NTER"/>
    <property type="match status" value="1"/>
</dbReference>
<dbReference type="CDD" id="cd03196">
    <property type="entry name" value="GST_C_5"/>
    <property type="match status" value="1"/>
</dbReference>
<dbReference type="SUPFAM" id="SSF47616">
    <property type="entry name" value="GST C-terminal domain-like"/>
    <property type="match status" value="1"/>
</dbReference>
<dbReference type="SFLD" id="SFLDS00019">
    <property type="entry name" value="Glutathione_Transferase_(cytos"/>
    <property type="match status" value="1"/>
</dbReference>
<dbReference type="EMBL" id="JACHHN010000002">
    <property type="protein sequence ID" value="MBB5190159.1"/>
    <property type="molecule type" value="Genomic_DNA"/>
</dbReference>
<dbReference type="GO" id="GO:0005737">
    <property type="term" value="C:cytoplasm"/>
    <property type="evidence" value="ECO:0007669"/>
    <property type="project" value="TreeGrafter"/>
</dbReference>
<accession>A0A840R9V6</accession>
<dbReference type="AlphaFoldDB" id="A0A840R9V6"/>
<dbReference type="SUPFAM" id="SSF52833">
    <property type="entry name" value="Thioredoxin-like"/>
    <property type="match status" value="1"/>
</dbReference>
<dbReference type="Pfam" id="PF13410">
    <property type="entry name" value="GST_C_2"/>
    <property type="match status" value="1"/>
</dbReference>
<name>A0A840R9V6_9NEIS</name>
<dbReference type="InterPro" id="IPR050983">
    <property type="entry name" value="GST_Omega/HSP26"/>
</dbReference>
<organism evidence="3 4">
    <name type="scientific">Silvimonas terrae</name>
    <dbReference type="NCBI Taxonomy" id="300266"/>
    <lineage>
        <taxon>Bacteria</taxon>
        <taxon>Pseudomonadati</taxon>
        <taxon>Pseudomonadota</taxon>
        <taxon>Betaproteobacteria</taxon>
        <taxon>Neisseriales</taxon>
        <taxon>Chitinibacteraceae</taxon>
        <taxon>Silvimonas</taxon>
    </lineage>
</organism>
<dbReference type="Pfam" id="PF13417">
    <property type="entry name" value="GST_N_3"/>
    <property type="match status" value="1"/>
</dbReference>
<gene>
    <name evidence="3" type="ORF">HNQ50_000881</name>
</gene>
<dbReference type="PANTHER" id="PTHR43968">
    <property type="match status" value="1"/>
</dbReference>
<protein>
    <submittedName>
        <fullName evidence="3">Glutathione S-transferase</fullName>
    </submittedName>
</protein>
<keyword evidence="4" id="KW-1185">Reference proteome</keyword>
<sequence>MSSAILYTFRRCPYAIRARLALAVSQVDVVHHEVSLRDKPAAMLAISPKGTVPVLQLADGHVLEQSLEIMLWALARHDPQGWLTGAGWDASAQQLVARNDGEFKCALDRYKYPERFPEQDQVCYRQQGEAFLLALEQRLAGQPWLAGAQAGVVDMAILPFVRQFAHVDKAWFVEAPYPKVRQWLTAFLDSALFLGVMEKTGA</sequence>
<evidence type="ECO:0000313" key="3">
    <source>
        <dbReference type="EMBL" id="MBB5190159.1"/>
    </source>
</evidence>
<feature type="domain" description="GST C-terminal" evidence="2">
    <location>
        <begin position="85"/>
        <end position="202"/>
    </location>
</feature>
<evidence type="ECO:0000313" key="4">
    <source>
        <dbReference type="Proteomes" id="UP000543030"/>
    </source>
</evidence>
<dbReference type="InterPro" id="IPR010987">
    <property type="entry name" value="Glutathione-S-Trfase_C-like"/>
</dbReference>
<dbReference type="InterPro" id="IPR040079">
    <property type="entry name" value="Glutathione_S-Trfase"/>
</dbReference>
<comment type="caution">
    <text evidence="3">The sequence shown here is derived from an EMBL/GenBank/DDBJ whole genome shotgun (WGS) entry which is preliminary data.</text>
</comment>
<dbReference type="PROSITE" id="PS50405">
    <property type="entry name" value="GST_CTER"/>
    <property type="match status" value="1"/>
</dbReference>
<reference evidence="3 4" key="1">
    <citation type="submission" date="2020-08" db="EMBL/GenBank/DDBJ databases">
        <title>Genomic Encyclopedia of Type Strains, Phase IV (KMG-IV): sequencing the most valuable type-strain genomes for metagenomic binning, comparative biology and taxonomic classification.</title>
        <authorList>
            <person name="Goeker M."/>
        </authorList>
    </citation>
    <scope>NUCLEOTIDE SEQUENCE [LARGE SCALE GENOMIC DNA]</scope>
    <source>
        <strain evidence="3 4">DSM 18233</strain>
    </source>
</reference>
<dbReference type="InterPro" id="IPR036282">
    <property type="entry name" value="Glutathione-S-Trfase_C_sf"/>
</dbReference>
<dbReference type="Gene3D" id="1.20.1050.10">
    <property type="match status" value="1"/>
</dbReference>
<dbReference type="PANTHER" id="PTHR43968:SF6">
    <property type="entry name" value="GLUTATHIONE S-TRANSFERASE OMEGA"/>
    <property type="match status" value="1"/>
</dbReference>
<evidence type="ECO:0000259" key="1">
    <source>
        <dbReference type="PROSITE" id="PS50404"/>
    </source>
</evidence>
<dbReference type="InterPro" id="IPR004045">
    <property type="entry name" value="Glutathione_S-Trfase_N"/>
</dbReference>
<evidence type="ECO:0000259" key="2">
    <source>
        <dbReference type="PROSITE" id="PS50405"/>
    </source>
</evidence>